<evidence type="ECO:0000313" key="3">
    <source>
        <dbReference type="Proteomes" id="UP000343317"/>
    </source>
</evidence>
<organism evidence="2 3">
    <name type="scientific">Pandoraea horticolens</name>
    <dbReference type="NCBI Taxonomy" id="2508298"/>
    <lineage>
        <taxon>Bacteria</taxon>
        <taxon>Pseudomonadati</taxon>
        <taxon>Pseudomonadota</taxon>
        <taxon>Betaproteobacteria</taxon>
        <taxon>Burkholderiales</taxon>
        <taxon>Burkholderiaceae</taxon>
        <taxon>Pandoraea</taxon>
    </lineage>
</organism>
<dbReference type="AlphaFoldDB" id="A0A5E4T0A5"/>
<dbReference type="InterPro" id="IPR025948">
    <property type="entry name" value="HTH-like_dom"/>
</dbReference>
<reference evidence="2 3" key="1">
    <citation type="submission" date="2019-08" db="EMBL/GenBank/DDBJ databases">
        <authorList>
            <person name="Peeters C."/>
        </authorList>
    </citation>
    <scope>NUCLEOTIDE SEQUENCE [LARGE SCALE GENOMIC DNA]</scope>
    <source>
        <strain evidence="2 3">LMG 31112</strain>
    </source>
</reference>
<feature type="domain" description="HTH-like" evidence="1">
    <location>
        <begin position="39"/>
        <end position="93"/>
    </location>
</feature>
<keyword evidence="3" id="KW-1185">Reference proteome</keyword>
<evidence type="ECO:0000313" key="2">
    <source>
        <dbReference type="EMBL" id="VVD80018.1"/>
    </source>
</evidence>
<sequence length="121" mass="13874">MSVLREHYPLGALLKIAGLARSTFYYQMTTAKAGDRHSALKTKIAQVFAHHKGRYGYRRVTATLRQNGTPVNHKTVQRLMLVLRLKSLVHPKKYRSYRGETGRIVPNLLARRFDASQPNEK</sequence>
<dbReference type="PANTHER" id="PTHR46889">
    <property type="entry name" value="TRANSPOSASE INSF FOR INSERTION SEQUENCE IS3B-RELATED"/>
    <property type="match status" value="1"/>
</dbReference>
<protein>
    <submittedName>
        <fullName evidence="2">Integrase</fullName>
    </submittedName>
</protein>
<name>A0A5E4T0A5_9BURK</name>
<dbReference type="Proteomes" id="UP000343317">
    <property type="component" value="Unassembled WGS sequence"/>
</dbReference>
<evidence type="ECO:0000259" key="1">
    <source>
        <dbReference type="Pfam" id="PF13276"/>
    </source>
</evidence>
<dbReference type="EMBL" id="CABPSM010000002">
    <property type="protein sequence ID" value="VVD80018.1"/>
    <property type="molecule type" value="Genomic_DNA"/>
</dbReference>
<dbReference type="Pfam" id="PF13276">
    <property type="entry name" value="HTH_21"/>
    <property type="match status" value="1"/>
</dbReference>
<gene>
    <name evidence="2" type="ORF">PHO31112_01048</name>
</gene>
<dbReference type="InterPro" id="IPR050900">
    <property type="entry name" value="Transposase_IS3/IS150/IS904"/>
</dbReference>
<proteinExistence type="predicted"/>
<accession>A0A5E4T0A5</accession>